<proteinExistence type="predicted"/>
<organism evidence="1 2">
    <name type="scientific">Azomonas agilis</name>
    <dbReference type="NCBI Taxonomy" id="116849"/>
    <lineage>
        <taxon>Bacteria</taxon>
        <taxon>Pseudomonadati</taxon>
        <taxon>Pseudomonadota</taxon>
        <taxon>Gammaproteobacteria</taxon>
        <taxon>Pseudomonadales</taxon>
        <taxon>Pseudomonadaceae</taxon>
        <taxon>Azomonas</taxon>
    </lineage>
</organism>
<evidence type="ECO:0000313" key="1">
    <source>
        <dbReference type="EMBL" id="TWH76901.1"/>
    </source>
</evidence>
<sequence length="312" mass="35134">MNQGVSSKPMKQGVSEIQRQKVLELRRSHSLREVAILTGLPLGTVKTLCHRSGAFKDNPRHRALFSLPALQPQVETLLPSVPELPAQQSVTGDQELDAVLWLRSVIETGQPTLIERALEGAKKINATPKDLEERYQRWLMNTQGNAFAAVLGSFGIADLETLAQRSLERNQRTHEALSRFGSKALVFADTDAEAFCIQKLKGLKQGKRLLDYKTDAVNQRFTAARDYSPHTLGDCLHELAYWRDLYSLRHAVEPYCGDSLPQAYARETWVFSQLALIKPRTKAEAKAVLHYLFDSDRRDWNEADAILENLIG</sequence>
<dbReference type="Proteomes" id="UP000319627">
    <property type="component" value="Unassembled WGS sequence"/>
</dbReference>
<dbReference type="OrthoDB" id="8909065at2"/>
<protein>
    <submittedName>
        <fullName evidence="1">Uncharacterized protein</fullName>
    </submittedName>
</protein>
<reference evidence="1 2" key="1">
    <citation type="submission" date="2019-07" db="EMBL/GenBank/DDBJ databases">
        <title>Genomic Encyclopedia of Type Strains, Phase I: the one thousand microbial genomes (KMG-I) project.</title>
        <authorList>
            <person name="Kyrpides N."/>
        </authorList>
    </citation>
    <scope>NUCLEOTIDE SEQUENCE [LARGE SCALE GENOMIC DNA]</scope>
    <source>
        <strain evidence="1 2">DSM 375</strain>
    </source>
</reference>
<evidence type="ECO:0000313" key="2">
    <source>
        <dbReference type="Proteomes" id="UP000319627"/>
    </source>
</evidence>
<dbReference type="RefSeq" id="WP_144570662.1">
    <property type="nucleotide sequence ID" value="NZ_VLKG01000002.1"/>
</dbReference>
<keyword evidence="2" id="KW-1185">Reference proteome</keyword>
<name>A0A562J0T0_9GAMM</name>
<dbReference type="EMBL" id="VLKG01000002">
    <property type="protein sequence ID" value="TWH76901.1"/>
    <property type="molecule type" value="Genomic_DNA"/>
</dbReference>
<accession>A0A562J0T0</accession>
<comment type="caution">
    <text evidence="1">The sequence shown here is derived from an EMBL/GenBank/DDBJ whole genome shotgun (WGS) entry which is preliminary data.</text>
</comment>
<dbReference type="AlphaFoldDB" id="A0A562J0T0"/>
<gene>
    <name evidence="1" type="ORF">LX59_00947</name>
</gene>